<gene>
    <name evidence="3" type="ORF">GIY30_11865</name>
</gene>
<dbReference type="SMART" id="SM00226">
    <property type="entry name" value="LMWPc"/>
    <property type="match status" value="1"/>
</dbReference>
<evidence type="ECO:0000313" key="4">
    <source>
        <dbReference type="Proteomes" id="UP000475545"/>
    </source>
</evidence>
<accession>A0A6L7GQZ7</accession>
<dbReference type="AlphaFoldDB" id="A0A6L7GQZ7"/>
<dbReference type="InterPro" id="IPR036196">
    <property type="entry name" value="Ptyr_pPase_sf"/>
</dbReference>
<feature type="domain" description="Phosphotyrosine protein phosphatase I" evidence="2">
    <location>
        <begin position="5"/>
        <end position="135"/>
    </location>
</feature>
<keyword evidence="1" id="KW-0059">Arsenical resistance</keyword>
<dbReference type="PANTHER" id="PTHR43428:SF1">
    <property type="entry name" value="ARSENATE REDUCTASE"/>
    <property type="match status" value="1"/>
</dbReference>
<dbReference type="SUPFAM" id="SSF52788">
    <property type="entry name" value="Phosphotyrosine protein phosphatases I"/>
    <property type="match status" value="1"/>
</dbReference>
<dbReference type="GO" id="GO:0046685">
    <property type="term" value="P:response to arsenic-containing substance"/>
    <property type="evidence" value="ECO:0007669"/>
    <property type="project" value="UniProtKB-KW"/>
</dbReference>
<protein>
    <submittedName>
        <fullName evidence="3">Low molecular weight phosphatase family protein</fullName>
    </submittedName>
</protein>
<dbReference type="EMBL" id="WMBR01000003">
    <property type="protein sequence ID" value="MXP22042.1"/>
    <property type="molecule type" value="Genomic_DNA"/>
</dbReference>
<evidence type="ECO:0000259" key="2">
    <source>
        <dbReference type="SMART" id="SM00226"/>
    </source>
</evidence>
<reference evidence="3 4" key="1">
    <citation type="submission" date="2019-11" db="EMBL/GenBank/DDBJ databases">
        <title>Gordonia sp. nov., a novel actinobacterium isolated from mangrove soil in Hainan.</title>
        <authorList>
            <person name="Huang X."/>
            <person name="Xie Y."/>
            <person name="Chu X."/>
            <person name="Xiao K."/>
        </authorList>
    </citation>
    <scope>NUCLEOTIDE SEQUENCE [LARGE SCALE GENOMIC DNA]</scope>
    <source>
        <strain evidence="3 4">HNM0687</strain>
    </source>
</reference>
<dbReference type="InterPro" id="IPR023485">
    <property type="entry name" value="Ptyr_pPase"/>
</dbReference>
<evidence type="ECO:0000256" key="1">
    <source>
        <dbReference type="ARBA" id="ARBA00022849"/>
    </source>
</evidence>
<keyword evidence="4" id="KW-1185">Reference proteome</keyword>
<organism evidence="3 4">
    <name type="scientific">Gordonia mangrovi</name>
    <dbReference type="NCBI Taxonomy" id="2665643"/>
    <lineage>
        <taxon>Bacteria</taxon>
        <taxon>Bacillati</taxon>
        <taxon>Actinomycetota</taxon>
        <taxon>Actinomycetes</taxon>
        <taxon>Mycobacteriales</taxon>
        <taxon>Gordoniaceae</taxon>
        <taxon>Gordonia</taxon>
    </lineage>
</organism>
<evidence type="ECO:0000313" key="3">
    <source>
        <dbReference type="EMBL" id="MXP22042.1"/>
    </source>
</evidence>
<dbReference type="RefSeq" id="WP_160902246.1">
    <property type="nucleotide sequence ID" value="NZ_CP102850.1"/>
</dbReference>
<comment type="caution">
    <text evidence="3">The sequence shown here is derived from an EMBL/GenBank/DDBJ whole genome shotgun (WGS) entry which is preliminary data.</text>
</comment>
<sequence>MTGAPSVLFVCVSNRGKSAMAEGLARALAADTITSSSAGTEAKLGATPNDLSVEVLAEVGADISRHTPRQLTDDLMRSADLTVVVGTSAVVEGPDNSRVEVWDIDEPSARGIEGIDRMRLIRDELVDRINDLSRRLAS</sequence>
<dbReference type="Proteomes" id="UP000475545">
    <property type="component" value="Unassembled WGS sequence"/>
</dbReference>
<dbReference type="PANTHER" id="PTHR43428">
    <property type="entry name" value="ARSENATE REDUCTASE"/>
    <property type="match status" value="1"/>
</dbReference>
<proteinExistence type="predicted"/>
<dbReference type="Gene3D" id="3.40.50.2300">
    <property type="match status" value="1"/>
</dbReference>
<name>A0A6L7GQZ7_9ACTN</name>
<dbReference type="Pfam" id="PF01451">
    <property type="entry name" value="LMWPc"/>
    <property type="match status" value="1"/>
</dbReference>